<feature type="chain" id="PRO_5005318394" evidence="1">
    <location>
        <begin position="19"/>
        <end position="334"/>
    </location>
</feature>
<comment type="caution">
    <text evidence="2">The sequence shown here is derived from an EMBL/GenBank/DDBJ whole genome shotgun (WGS) entry which is preliminary data.</text>
</comment>
<name>A0A0J9EB82_9RHOB</name>
<dbReference type="InterPro" id="IPR002816">
    <property type="entry name" value="TraB/PrgY/GumN_fam"/>
</dbReference>
<evidence type="ECO:0000313" key="2">
    <source>
        <dbReference type="EMBL" id="KMW60040.1"/>
    </source>
</evidence>
<dbReference type="EMBL" id="LFTY01000001">
    <property type="protein sequence ID" value="KMW60040.1"/>
    <property type="molecule type" value="Genomic_DNA"/>
</dbReference>
<dbReference type="PATRIC" id="fig|1675527.3.peg.227"/>
<dbReference type="RefSeq" id="WP_152912303.1">
    <property type="nucleotide sequence ID" value="NZ_LFTY01000001.1"/>
</dbReference>
<dbReference type="CDD" id="cd14789">
    <property type="entry name" value="Tiki"/>
    <property type="match status" value="1"/>
</dbReference>
<sequence>MRVLLTLLFCLAALPLWAQCAGNDLLARMPPAQRAALDQMADAHPYPNGILWRATKGDQVVHLVGTMHFHEPRHGATMSQIAPWIEGATTVFLELGEGDEARLQRDIATNPSLAFLTEGPSLLEMMDPADWDRLTAAMRQRGVPGFMAAKMQPWMALMTLSATKCVIEGVRAGKRGLDQMIIERAKELGNPARALEDHDTVLDIFGLFSQDEMIEFLTLFLRMENFEPDDQHKTLVEAYFREEIRVIWEFALVQALAEPQGLSEAEILADYARLEDALIGARNRGWMDRILPAAEAGPVLVAAGALHLPGEQGLLRLLERQGFQVERVPRRISE</sequence>
<protein>
    <submittedName>
        <fullName evidence="2">GumN family protein</fullName>
    </submittedName>
</protein>
<dbReference type="InterPro" id="IPR047111">
    <property type="entry name" value="YbaP-like"/>
</dbReference>
<dbReference type="Proteomes" id="UP000037178">
    <property type="component" value="Unassembled WGS sequence"/>
</dbReference>
<proteinExistence type="predicted"/>
<keyword evidence="3" id="KW-1185">Reference proteome</keyword>
<dbReference type="AlphaFoldDB" id="A0A0J9EB82"/>
<gene>
    <name evidence="2" type="ORF">AIOL_000190</name>
</gene>
<keyword evidence="1" id="KW-0732">Signal</keyword>
<dbReference type="PANTHER" id="PTHR40590:SF1">
    <property type="entry name" value="CYTOPLASMIC PROTEIN"/>
    <property type="match status" value="1"/>
</dbReference>
<accession>A0A0J9EB82</accession>
<organism evidence="2 3">
    <name type="scientific">Candidatus Rhodobacter oscarellae</name>
    <dbReference type="NCBI Taxonomy" id="1675527"/>
    <lineage>
        <taxon>Bacteria</taxon>
        <taxon>Pseudomonadati</taxon>
        <taxon>Pseudomonadota</taxon>
        <taxon>Alphaproteobacteria</taxon>
        <taxon>Rhodobacterales</taxon>
        <taxon>Rhodobacter group</taxon>
        <taxon>Rhodobacter</taxon>
    </lineage>
</organism>
<feature type="signal peptide" evidence="1">
    <location>
        <begin position="1"/>
        <end position="18"/>
    </location>
</feature>
<dbReference type="Pfam" id="PF01963">
    <property type="entry name" value="TraB_PrgY_gumN"/>
    <property type="match status" value="1"/>
</dbReference>
<dbReference type="PANTHER" id="PTHR40590">
    <property type="entry name" value="CYTOPLASMIC PROTEIN-RELATED"/>
    <property type="match status" value="1"/>
</dbReference>
<evidence type="ECO:0000256" key="1">
    <source>
        <dbReference type="SAM" id="SignalP"/>
    </source>
</evidence>
<evidence type="ECO:0000313" key="3">
    <source>
        <dbReference type="Proteomes" id="UP000037178"/>
    </source>
</evidence>
<reference evidence="2 3" key="1">
    <citation type="submission" date="2015-06" db="EMBL/GenBank/DDBJ databases">
        <title>Draft genome sequence of an Alphaproteobacteria species associated to the Mediterranean sponge Oscarella lobularis.</title>
        <authorList>
            <person name="Jourda C."/>
            <person name="Santini S."/>
            <person name="Claverie J.-M."/>
        </authorList>
    </citation>
    <scope>NUCLEOTIDE SEQUENCE [LARGE SCALE GENOMIC DNA]</scope>
    <source>
        <strain evidence="2">IGS</strain>
    </source>
</reference>
<dbReference type="STRING" id="1675527.AIOL_000190"/>